<organism evidence="2 3">
    <name type="scientific">Aquiflexum balticum DSM 16537</name>
    <dbReference type="NCBI Taxonomy" id="758820"/>
    <lineage>
        <taxon>Bacteria</taxon>
        <taxon>Pseudomonadati</taxon>
        <taxon>Bacteroidota</taxon>
        <taxon>Cytophagia</taxon>
        <taxon>Cytophagales</taxon>
        <taxon>Cyclobacteriaceae</taxon>
        <taxon>Aquiflexum</taxon>
    </lineage>
</organism>
<feature type="transmembrane region" description="Helical" evidence="1">
    <location>
        <begin position="21"/>
        <end position="52"/>
    </location>
</feature>
<protein>
    <recommendedName>
        <fullName evidence="4">DUF2975 domain-containing protein</fullName>
    </recommendedName>
</protein>
<feature type="transmembrane region" description="Helical" evidence="1">
    <location>
        <begin position="74"/>
        <end position="97"/>
    </location>
</feature>
<sequence length="191" mass="21902">MFGKKNIIIMEWKKKWVTQPGLMLITIVIWSIFIGLCIQAGAILFTLIYSLFNPIVAQNLYEGLNLSALMEQDIRHYIGLLSLIVAITGLKAYIFYLMIRIFLKINLTHPFSKEVSKLISKIGQVTVEIALFIIFTNAYVKWLSKREFDLPAMGEYMGGAFEYFLMGIIIYAISKVFKRGLEIQSENELTV</sequence>
<evidence type="ECO:0000313" key="3">
    <source>
        <dbReference type="Proteomes" id="UP000192333"/>
    </source>
</evidence>
<dbReference type="InterPro" id="IPR021354">
    <property type="entry name" value="DUF2975"/>
</dbReference>
<dbReference type="Pfam" id="PF11188">
    <property type="entry name" value="DUF2975"/>
    <property type="match status" value="1"/>
</dbReference>
<evidence type="ECO:0000313" key="2">
    <source>
        <dbReference type="EMBL" id="SMD44240.1"/>
    </source>
</evidence>
<proteinExistence type="predicted"/>
<keyword evidence="1" id="KW-1133">Transmembrane helix</keyword>
<gene>
    <name evidence="2" type="ORF">SAMN00777080_2860</name>
</gene>
<keyword evidence="3" id="KW-1185">Reference proteome</keyword>
<feature type="transmembrane region" description="Helical" evidence="1">
    <location>
        <begin position="160"/>
        <end position="177"/>
    </location>
</feature>
<dbReference type="EMBL" id="LT838813">
    <property type="protein sequence ID" value="SMD44240.1"/>
    <property type="molecule type" value="Genomic_DNA"/>
</dbReference>
<dbReference type="AlphaFoldDB" id="A0A1W2H5L0"/>
<evidence type="ECO:0000256" key="1">
    <source>
        <dbReference type="SAM" id="Phobius"/>
    </source>
</evidence>
<dbReference type="STRING" id="758820.SAMN00777080_2860"/>
<evidence type="ECO:0008006" key="4">
    <source>
        <dbReference type="Google" id="ProtNLM"/>
    </source>
</evidence>
<reference evidence="3" key="1">
    <citation type="submission" date="2017-04" db="EMBL/GenBank/DDBJ databases">
        <authorList>
            <person name="Varghese N."/>
            <person name="Submissions S."/>
        </authorList>
    </citation>
    <scope>NUCLEOTIDE SEQUENCE [LARGE SCALE GENOMIC DNA]</scope>
    <source>
        <strain evidence="3">DSM 16537</strain>
    </source>
</reference>
<feature type="transmembrane region" description="Helical" evidence="1">
    <location>
        <begin position="118"/>
        <end position="140"/>
    </location>
</feature>
<keyword evidence="1" id="KW-0812">Transmembrane</keyword>
<name>A0A1W2H5L0_9BACT</name>
<dbReference type="Proteomes" id="UP000192333">
    <property type="component" value="Chromosome I"/>
</dbReference>
<keyword evidence="1" id="KW-0472">Membrane</keyword>
<accession>A0A1W2H5L0</accession>